<sequence length="208" mass="22399">MKKQVVHLAIYDTLADWETGHAIAHINQRQWQREPGRYSVSTVGLTLDPVTTSGGVRMIPDLVLADLDPGDSAMLILPGADTWIGGDTLAPFAAKARRFLDAGVPVAAICGATYGLAGEGLLDDRDHTSNVAYFLAMTGYAGGGRYRDEPAVTDRDLITAGATNPVEFAREILGRLDVYTPEVLDAWYRLYARSDASAFEVLQAATAQ</sequence>
<dbReference type="Pfam" id="PF01965">
    <property type="entry name" value="DJ-1_PfpI"/>
    <property type="match status" value="1"/>
</dbReference>
<keyword evidence="3" id="KW-1185">Reference proteome</keyword>
<evidence type="ECO:0000259" key="1">
    <source>
        <dbReference type="Pfam" id="PF01965"/>
    </source>
</evidence>
<dbReference type="EMBL" id="FOAW01000010">
    <property type="protein sequence ID" value="SEL54028.1"/>
    <property type="molecule type" value="Genomic_DNA"/>
</dbReference>
<protein>
    <submittedName>
        <fullName evidence="2">DJ-1/PfpI family protein</fullName>
    </submittedName>
</protein>
<dbReference type="Proteomes" id="UP000198677">
    <property type="component" value="Unassembled WGS sequence"/>
</dbReference>
<dbReference type="RefSeq" id="WP_072753205.1">
    <property type="nucleotide sequence ID" value="NZ_FOAW01000010.1"/>
</dbReference>
<evidence type="ECO:0000313" key="2">
    <source>
        <dbReference type="EMBL" id="SEL54028.1"/>
    </source>
</evidence>
<reference evidence="3" key="1">
    <citation type="submission" date="2016-10" db="EMBL/GenBank/DDBJ databases">
        <authorList>
            <person name="Varghese N."/>
            <person name="Submissions S."/>
        </authorList>
    </citation>
    <scope>NUCLEOTIDE SEQUENCE [LARGE SCALE GENOMIC DNA]</scope>
    <source>
        <strain evidence="3">DSM 44675</strain>
    </source>
</reference>
<dbReference type="InterPro" id="IPR029062">
    <property type="entry name" value="Class_I_gatase-like"/>
</dbReference>
<evidence type="ECO:0000313" key="3">
    <source>
        <dbReference type="Proteomes" id="UP000198677"/>
    </source>
</evidence>
<accession>A0A1H7R213</accession>
<dbReference type="InterPro" id="IPR002818">
    <property type="entry name" value="DJ-1/PfpI"/>
</dbReference>
<dbReference type="SUPFAM" id="SSF52317">
    <property type="entry name" value="Class I glutamine amidotransferase-like"/>
    <property type="match status" value="1"/>
</dbReference>
<gene>
    <name evidence="2" type="ORF">SAMN05444583_110111</name>
</gene>
<proteinExistence type="predicted"/>
<feature type="domain" description="DJ-1/PfpI" evidence="1">
    <location>
        <begin position="6"/>
        <end position="173"/>
    </location>
</feature>
<organism evidence="2 3">
    <name type="scientific">Rhodococcus maanshanensis</name>
    <dbReference type="NCBI Taxonomy" id="183556"/>
    <lineage>
        <taxon>Bacteria</taxon>
        <taxon>Bacillati</taxon>
        <taxon>Actinomycetota</taxon>
        <taxon>Actinomycetes</taxon>
        <taxon>Mycobacteriales</taxon>
        <taxon>Nocardiaceae</taxon>
        <taxon>Rhodococcus</taxon>
    </lineage>
</organism>
<dbReference type="OrthoDB" id="6003696at2"/>
<dbReference type="AlphaFoldDB" id="A0A1H7R213"/>
<name>A0A1H7R213_9NOCA</name>
<dbReference type="Gene3D" id="3.40.50.880">
    <property type="match status" value="1"/>
</dbReference>